<dbReference type="Pfam" id="PF09859">
    <property type="entry name" value="Oxygenase-NA"/>
    <property type="match status" value="1"/>
</dbReference>
<name>A0A9N8MU14_9BURK</name>
<keyword evidence="2" id="KW-1185">Reference proteome</keyword>
<evidence type="ECO:0000313" key="2">
    <source>
        <dbReference type="Proteomes" id="UP000675121"/>
    </source>
</evidence>
<dbReference type="Proteomes" id="UP000675121">
    <property type="component" value="Unassembled WGS sequence"/>
</dbReference>
<dbReference type="RefSeq" id="WP_201139583.1">
    <property type="nucleotide sequence ID" value="NZ_CAJNAS010000009.1"/>
</dbReference>
<dbReference type="Gene3D" id="2.60.120.620">
    <property type="entry name" value="q2cbj1_9rhob like domain"/>
    <property type="match status" value="1"/>
</dbReference>
<reference evidence="1" key="1">
    <citation type="submission" date="2021-02" db="EMBL/GenBank/DDBJ databases">
        <authorList>
            <person name="Vanwijnsberghe S."/>
        </authorList>
    </citation>
    <scope>NUCLEOTIDE SEQUENCE</scope>
    <source>
        <strain evidence="1">R-70211</strain>
    </source>
</reference>
<proteinExistence type="predicted"/>
<organism evidence="1 2">
    <name type="scientific">Paraburkholderia domus</name>
    <dbReference type="NCBI Taxonomy" id="2793075"/>
    <lineage>
        <taxon>Bacteria</taxon>
        <taxon>Pseudomonadati</taxon>
        <taxon>Pseudomonadota</taxon>
        <taxon>Betaproteobacteria</taxon>
        <taxon>Burkholderiales</taxon>
        <taxon>Burkholderiaceae</taxon>
        <taxon>Paraburkholderia</taxon>
    </lineage>
</organism>
<accession>A0A9N8MU14</accession>
<evidence type="ECO:0008006" key="3">
    <source>
        <dbReference type="Google" id="ProtNLM"/>
    </source>
</evidence>
<dbReference type="InterPro" id="IPR018655">
    <property type="entry name" value="DUF2086"/>
</dbReference>
<dbReference type="EMBL" id="CAJNAS010000009">
    <property type="protein sequence ID" value="CAE6902856.1"/>
    <property type="molecule type" value="Genomic_DNA"/>
</dbReference>
<protein>
    <recommendedName>
        <fullName evidence="3">Proline hydroxylase</fullName>
    </recommendedName>
</protein>
<sequence length="270" mass="30616">MNTVAKDLHSQSPELALEFEPKLKHAETPESGTVTGSLARRVDAIDWFDVEEELNGYGCAMLRNLLSAQECDALTALYPRDDLYRSRVAMARHGFGRGEYKYFAYPLPHPVAELRAELYPRLAPVANRWNEAMNIDVRYPAAHDEFIERCHAAGQTRPTPLMLQYATDDYNCLHQDLYGEHVFPLQIAILLSEPGEDFTGGEFVMTEQRPRMQSRTEVVPLCKGDAVVFAVHHRPVQGTRGVYRVNLRHGVSRLRSGRRHTLGVIFHDAT</sequence>
<comment type="caution">
    <text evidence="1">The sequence shown here is derived from an EMBL/GenBank/DDBJ whole genome shotgun (WGS) entry which is preliminary data.</text>
</comment>
<gene>
    <name evidence="1" type="ORF">R70211_03401</name>
</gene>
<dbReference type="AlphaFoldDB" id="A0A9N8MU14"/>
<evidence type="ECO:0000313" key="1">
    <source>
        <dbReference type="EMBL" id="CAE6902856.1"/>
    </source>
</evidence>